<organism evidence="1 2">
    <name type="scientific">Pseudonocardia eucalypti</name>
    <dbReference type="NCBI Taxonomy" id="648755"/>
    <lineage>
        <taxon>Bacteria</taxon>
        <taxon>Bacillati</taxon>
        <taxon>Actinomycetota</taxon>
        <taxon>Actinomycetes</taxon>
        <taxon>Pseudonocardiales</taxon>
        <taxon>Pseudonocardiaceae</taxon>
        <taxon>Pseudonocardia</taxon>
    </lineage>
</organism>
<reference evidence="2" key="1">
    <citation type="journal article" date="2019" name="Int. J. Syst. Evol. Microbiol.">
        <title>The Global Catalogue of Microorganisms (GCM) 10K type strain sequencing project: providing services to taxonomists for standard genome sequencing and annotation.</title>
        <authorList>
            <consortium name="The Broad Institute Genomics Platform"/>
            <consortium name="The Broad Institute Genome Sequencing Center for Infectious Disease"/>
            <person name="Wu L."/>
            <person name="Ma J."/>
        </authorList>
    </citation>
    <scope>NUCLEOTIDE SEQUENCE [LARGE SCALE GENOMIC DNA]</scope>
    <source>
        <strain evidence="2">JCM 18303</strain>
    </source>
</reference>
<proteinExistence type="predicted"/>
<sequence>MAGPVVLPGAGCGARPSGHCVAHGFPDESVGVAEVVTAAAAGARGTPHSSKQVTPGWPLASSAVVPEFALTG</sequence>
<comment type="caution">
    <text evidence="1">The sequence shown here is derived from an EMBL/GenBank/DDBJ whole genome shotgun (WGS) entry which is preliminary data.</text>
</comment>
<dbReference type="Proteomes" id="UP001428817">
    <property type="component" value="Unassembled WGS sequence"/>
</dbReference>
<keyword evidence="2" id="KW-1185">Reference proteome</keyword>
<accession>A0ABP9RDV0</accession>
<gene>
    <name evidence="1" type="ORF">GCM10023321_81250</name>
</gene>
<protein>
    <submittedName>
        <fullName evidence="1">Uncharacterized protein</fullName>
    </submittedName>
</protein>
<dbReference type="EMBL" id="BAABJP010000064">
    <property type="protein sequence ID" value="GAA5175344.1"/>
    <property type="molecule type" value="Genomic_DNA"/>
</dbReference>
<evidence type="ECO:0000313" key="1">
    <source>
        <dbReference type="EMBL" id="GAA5175344.1"/>
    </source>
</evidence>
<name>A0ABP9RDV0_9PSEU</name>
<evidence type="ECO:0000313" key="2">
    <source>
        <dbReference type="Proteomes" id="UP001428817"/>
    </source>
</evidence>